<comment type="similarity">
    <text evidence="1">Belongs to the myozenin family.</text>
</comment>
<gene>
    <name evidence="3" type="primary">JPT2</name>
</gene>
<proteinExistence type="inferred from homology"/>
<reference evidence="3" key="5">
    <citation type="submission" date="2025-09" db="UniProtKB">
        <authorList>
            <consortium name="Ensembl"/>
        </authorList>
    </citation>
    <scope>IDENTIFICATION</scope>
</reference>
<keyword evidence="4" id="KW-1185">Reference proteome</keyword>
<dbReference type="PANTHER" id="PTHR15941:SF9">
    <property type="entry name" value="MYOZENIN-2"/>
    <property type="match status" value="1"/>
</dbReference>
<reference evidence="3" key="4">
    <citation type="submission" date="2025-08" db="UniProtKB">
        <authorList>
            <consortium name="Ensembl"/>
        </authorList>
    </citation>
    <scope>IDENTIFICATION</scope>
</reference>
<protein>
    <submittedName>
        <fullName evidence="3">Uncharacterized protein</fullName>
    </submittedName>
</protein>
<dbReference type="GO" id="GO:0015629">
    <property type="term" value="C:actin cytoskeleton"/>
    <property type="evidence" value="ECO:0007669"/>
    <property type="project" value="TreeGrafter"/>
</dbReference>
<dbReference type="GO" id="GO:0031433">
    <property type="term" value="F:telethonin binding"/>
    <property type="evidence" value="ECO:0007669"/>
    <property type="project" value="TreeGrafter"/>
</dbReference>
<evidence type="ECO:0000313" key="3">
    <source>
        <dbReference type="Ensembl" id="ENSEEEP00000003955.1"/>
    </source>
</evidence>
<accession>A0A4W4DXI5</accession>
<dbReference type="Proteomes" id="UP000314983">
    <property type="component" value="Chromosome 19"/>
</dbReference>
<sequence length="259" mass="28391">MYKKYFKGNDTFLFETSVNAPKDIMLEELSLASNRGSRLFKMRQKRSEKYTFESIQNEVNTQINVGITSMLTCQPSGALQNLHGDGVQVDHAEKCHPNTPNPSAMPCLDCIAPGNGGPLKVIPTEKFNCTAVPKSYHSPWEQALISDPALAETLHVQIPELKAQSEKPEYKSFNRVATPFGGFGKVPKVSVKSVKEDIVPSNPSLSPLALPAVPIPIRPSFNRTALGWASESVSLVHPAVTLEPMLSMVSKFIPESDEL</sequence>
<dbReference type="AlphaFoldDB" id="A0A4W4DXI5"/>
<evidence type="ECO:0000256" key="2">
    <source>
        <dbReference type="ARBA" id="ARBA00022553"/>
    </source>
</evidence>
<reference evidence="4" key="1">
    <citation type="journal article" date="2014" name="Science">
        <title>Nonhuman genetics. Genomic basis for the convergent evolution of electric organs.</title>
        <authorList>
            <person name="Gallant J.R."/>
            <person name="Traeger L.L."/>
            <person name="Volkening J.D."/>
            <person name="Moffett H."/>
            <person name="Chen P.H."/>
            <person name="Novina C.D."/>
            <person name="Phillips G.N.Jr."/>
            <person name="Anand R."/>
            <person name="Wells G.B."/>
            <person name="Pinch M."/>
            <person name="Guth R."/>
            <person name="Unguez G.A."/>
            <person name="Albert J.S."/>
            <person name="Zakon H.H."/>
            <person name="Samanta M.P."/>
            <person name="Sussman M.R."/>
        </authorList>
    </citation>
    <scope>NUCLEOTIDE SEQUENCE [LARGE SCALE GENOMIC DNA]</scope>
</reference>
<dbReference type="GO" id="GO:0003779">
    <property type="term" value="F:actin binding"/>
    <property type="evidence" value="ECO:0007669"/>
    <property type="project" value="TreeGrafter"/>
</dbReference>
<dbReference type="GO" id="GO:0030018">
    <property type="term" value="C:Z disc"/>
    <property type="evidence" value="ECO:0007669"/>
    <property type="project" value="InterPro"/>
</dbReference>
<dbReference type="GeneTree" id="ENSGT00950000183027"/>
<organism evidence="3 4">
    <name type="scientific">Electrophorus electricus</name>
    <name type="common">Electric eel</name>
    <name type="synonym">Gymnotus electricus</name>
    <dbReference type="NCBI Taxonomy" id="8005"/>
    <lineage>
        <taxon>Eukaryota</taxon>
        <taxon>Metazoa</taxon>
        <taxon>Chordata</taxon>
        <taxon>Craniata</taxon>
        <taxon>Vertebrata</taxon>
        <taxon>Euteleostomi</taxon>
        <taxon>Actinopterygii</taxon>
        <taxon>Neopterygii</taxon>
        <taxon>Teleostei</taxon>
        <taxon>Ostariophysi</taxon>
        <taxon>Gymnotiformes</taxon>
        <taxon>Gymnotoidei</taxon>
        <taxon>Gymnotidae</taxon>
        <taxon>Electrophorus</taxon>
    </lineage>
</organism>
<dbReference type="OMA" id="ICREIQG"/>
<dbReference type="GO" id="GO:0051373">
    <property type="term" value="F:FATZ binding"/>
    <property type="evidence" value="ECO:0007669"/>
    <property type="project" value="TreeGrafter"/>
</dbReference>
<evidence type="ECO:0000256" key="1">
    <source>
        <dbReference type="ARBA" id="ARBA00009126"/>
    </source>
</evidence>
<dbReference type="Ensembl" id="ENSEEET00000004011.2">
    <property type="protein sequence ID" value="ENSEEEP00000003955.1"/>
    <property type="gene ID" value="ENSEEEG00000002112.2"/>
</dbReference>
<name>A0A4W4DXI5_ELEEL</name>
<dbReference type="PANTHER" id="PTHR15941">
    <property type="entry name" value="MYOZENIN"/>
    <property type="match status" value="1"/>
</dbReference>
<evidence type="ECO:0000313" key="4">
    <source>
        <dbReference type="Proteomes" id="UP000314983"/>
    </source>
</evidence>
<reference evidence="3" key="3">
    <citation type="submission" date="2020-05" db="EMBL/GenBank/DDBJ databases">
        <title>Electrophorus electricus (electric eel) genome, fEleEle1, primary haplotype.</title>
        <authorList>
            <person name="Myers G."/>
            <person name="Meyer A."/>
            <person name="Fedrigo O."/>
            <person name="Formenti G."/>
            <person name="Rhie A."/>
            <person name="Tracey A."/>
            <person name="Sims Y."/>
            <person name="Jarvis E.D."/>
        </authorList>
    </citation>
    <scope>NUCLEOTIDE SEQUENCE [LARGE SCALE GENOMIC DNA]</scope>
</reference>
<dbReference type="STRING" id="8005.ENSEEEP00000003955"/>
<dbReference type="Pfam" id="PF05556">
    <property type="entry name" value="Calsarcin"/>
    <property type="match status" value="1"/>
</dbReference>
<keyword evidence="2" id="KW-0597">Phosphoprotein</keyword>
<reference evidence="4" key="2">
    <citation type="journal article" date="2017" name="Sci. Adv.">
        <title>A tail of two voltages: Proteomic comparison of the three electric organs of the electric eel.</title>
        <authorList>
            <person name="Traeger L.L."/>
            <person name="Sabat G."/>
            <person name="Barrett-Wilt G.A."/>
            <person name="Wells G.B."/>
            <person name="Sussman M.R."/>
        </authorList>
    </citation>
    <scope>NUCLEOTIDE SEQUENCE [LARGE SCALE GENOMIC DNA]</scope>
</reference>
<dbReference type="InterPro" id="IPR008438">
    <property type="entry name" value="MYOZ"/>
</dbReference>